<protein>
    <submittedName>
        <fullName evidence="2">Zinc ribbon domain-containing protein</fullName>
    </submittedName>
</protein>
<sequence length="215" mass="23136">MGEIRFADNYNDLSEETGVRAGFQFEFFCERCGDTWRSCFVSYRAGQASGWLSRAAGVIGGMMGSTAANAVEGLAQSGYGKAHDEAFQTAIEEAKGHFYRCARCYQYVCEKCRNRDTGLCLNCAPDAEVEIEAAKAQGEVYGAGEKAALEGIRRGKQKDVKSTRQLVCPNCGTETKGAKFCPQCGFKLAVKDSCPACSSAVSPGAKFCPECGQKL</sequence>
<dbReference type="EMBL" id="JAAYEE010000131">
    <property type="protein sequence ID" value="NLW35419.1"/>
    <property type="molecule type" value="Genomic_DNA"/>
</dbReference>
<name>A0A351U4P7_9BACT</name>
<dbReference type="Proteomes" id="UP000777265">
    <property type="component" value="Unassembled WGS sequence"/>
</dbReference>
<organism evidence="2 3">
    <name type="scientific">Syntrophorhabdus aromaticivorans</name>
    <dbReference type="NCBI Taxonomy" id="328301"/>
    <lineage>
        <taxon>Bacteria</taxon>
        <taxon>Pseudomonadati</taxon>
        <taxon>Thermodesulfobacteriota</taxon>
        <taxon>Syntrophorhabdia</taxon>
        <taxon>Syntrophorhabdales</taxon>
        <taxon>Syntrophorhabdaceae</taxon>
        <taxon>Syntrophorhabdus</taxon>
    </lineage>
</organism>
<comment type="caution">
    <text evidence="2">The sequence shown here is derived from an EMBL/GenBank/DDBJ whole genome shotgun (WGS) entry which is preliminary data.</text>
</comment>
<accession>A0A351U4P7</accession>
<proteinExistence type="predicted"/>
<dbReference type="STRING" id="909663.GCA_000512235_02240"/>
<evidence type="ECO:0000259" key="1">
    <source>
        <dbReference type="Pfam" id="PF12773"/>
    </source>
</evidence>
<dbReference type="InterPro" id="IPR025874">
    <property type="entry name" value="DZR"/>
</dbReference>
<dbReference type="Pfam" id="PF12773">
    <property type="entry name" value="DZR"/>
    <property type="match status" value="1"/>
</dbReference>
<feature type="domain" description="DZANK-type" evidence="1">
    <location>
        <begin position="168"/>
        <end position="212"/>
    </location>
</feature>
<evidence type="ECO:0000313" key="3">
    <source>
        <dbReference type="Proteomes" id="UP000777265"/>
    </source>
</evidence>
<gene>
    <name evidence="2" type="ORF">GXY80_08055</name>
</gene>
<reference evidence="2" key="2">
    <citation type="submission" date="2020-01" db="EMBL/GenBank/DDBJ databases">
        <authorList>
            <person name="Campanaro S."/>
        </authorList>
    </citation>
    <scope>NUCLEOTIDE SEQUENCE</scope>
    <source>
        <strain evidence="2">AS06rmzACSIP_7</strain>
    </source>
</reference>
<evidence type="ECO:0000313" key="2">
    <source>
        <dbReference type="EMBL" id="NLW35419.1"/>
    </source>
</evidence>
<dbReference type="AlphaFoldDB" id="A0A351U4P7"/>
<reference evidence="2" key="1">
    <citation type="journal article" date="2020" name="Biotechnol. Biofuels">
        <title>New insights from the biogas microbiome by comprehensive genome-resolved metagenomics of nearly 1600 species originating from multiple anaerobic digesters.</title>
        <authorList>
            <person name="Campanaro S."/>
            <person name="Treu L."/>
            <person name="Rodriguez-R L.M."/>
            <person name="Kovalovszki A."/>
            <person name="Ziels R.M."/>
            <person name="Maus I."/>
            <person name="Zhu X."/>
            <person name="Kougias P.G."/>
            <person name="Basile A."/>
            <person name="Luo G."/>
            <person name="Schluter A."/>
            <person name="Konstantinidis K.T."/>
            <person name="Angelidaki I."/>
        </authorList>
    </citation>
    <scope>NUCLEOTIDE SEQUENCE</scope>
    <source>
        <strain evidence="2">AS06rmzACSIP_7</strain>
    </source>
</reference>